<reference evidence="1 2" key="1">
    <citation type="submission" date="2015-05" db="EMBL/GenBank/DDBJ databases">
        <authorList>
            <person name="Tang B."/>
            <person name="Yu Y."/>
        </authorList>
    </citation>
    <scope>NUCLEOTIDE SEQUENCE [LARGE SCALE GENOMIC DNA]</scope>
    <source>
        <strain evidence="1 2">DSM 7029</strain>
    </source>
</reference>
<gene>
    <name evidence="1" type="ORF">AAW51_0687</name>
</gene>
<protein>
    <submittedName>
        <fullName evidence="1">Kinase</fullName>
    </submittedName>
</protein>
<dbReference type="GO" id="GO:0006281">
    <property type="term" value="P:DNA repair"/>
    <property type="evidence" value="ECO:0007669"/>
    <property type="project" value="TreeGrafter"/>
</dbReference>
<dbReference type="PANTHER" id="PTHR12083">
    <property type="entry name" value="BIFUNCTIONAL POLYNUCLEOTIDE PHOSPHATASE/KINASE"/>
    <property type="match status" value="1"/>
</dbReference>
<dbReference type="AlphaFoldDB" id="A0A0G3BHC4"/>
<dbReference type="GO" id="GO:0046404">
    <property type="term" value="F:ATP-dependent polydeoxyribonucleotide 5'-hydroxyl-kinase activity"/>
    <property type="evidence" value="ECO:0007669"/>
    <property type="project" value="TreeGrafter"/>
</dbReference>
<dbReference type="PANTHER" id="PTHR12083:SF9">
    <property type="entry name" value="BIFUNCTIONAL POLYNUCLEOTIDE PHOSPHATASE_KINASE"/>
    <property type="match status" value="1"/>
</dbReference>
<dbReference type="STRING" id="413882.AAW51_0687"/>
<evidence type="ECO:0000313" key="2">
    <source>
        <dbReference type="Proteomes" id="UP000035352"/>
    </source>
</evidence>
<dbReference type="SUPFAM" id="SSF52540">
    <property type="entry name" value="P-loop containing nucleoside triphosphate hydrolases"/>
    <property type="match status" value="1"/>
</dbReference>
<dbReference type="GO" id="GO:0046403">
    <property type="term" value="F:polynucleotide 3'-phosphatase activity"/>
    <property type="evidence" value="ECO:0007669"/>
    <property type="project" value="TreeGrafter"/>
</dbReference>
<name>A0A0G3BHC4_9BURK</name>
<dbReference type="Gene3D" id="3.40.50.300">
    <property type="entry name" value="P-loop containing nucleotide triphosphate hydrolases"/>
    <property type="match status" value="1"/>
</dbReference>
<dbReference type="EMBL" id="CP011371">
    <property type="protein sequence ID" value="AKJ27378.1"/>
    <property type="molecule type" value="Genomic_DNA"/>
</dbReference>
<keyword evidence="1" id="KW-0808">Transferase</keyword>
<dbReference type="PIRSF" id="PIRSF037081">
    <property type="entry name" value="P-loop_All4644_prd"/>
    <property type="match status" value="1"/>
</dbReference>
<accession>A0A0G3BHC4</accession>
<dbReference type="KEGG" id="pbh:AAW51_0687"/>
<dbReference type="Proteomes" id="UP000035352">
    <property type="component" value="Chromosome"/>
</dbReference>
<organism evidence="1 2">
    <name type="scientific">Caldimonas brevitalea</name>
    <dbReference type="NCBI Taxonomy" id="413882"/>
    <lineage>
        <taxon>Bacteria</taxon>
        <taxon>Pseudomonadati</taxon>
        <taxon>Pseudomonadota</taxon>
        <taxon>Betaproteobacteria</taxon>
        <taxon>Burkholderiales</taxon>
        <taxon>Sphaerotilaceae</taxon>
        <taxon>Caldimonas</taxon>
    </lineage>
</organism>
<dbReference type="InterPro" id="IPR017101">
    <property type="entry name" value="P-loop_ATP/GTP-bd_All4644_prd"/>
</dbReference>
<dbReference type="OrthoDB" id="8564590at2"/>
<dbReference type="InterPro" id="IPR027417">
    <property type="entry name" value="P-loop_NTPase"/>
</dbReference>
<keyword evidence="1" id="KW-0418">Kinase</keyword>
<dbReference type="Pfam" id="PF13671">
    <property type="entry name" value="AAA_33"/>
    <property type="match status" value="1"/>
</dbReference>
<sequence length="147" mass="16689">MQAVLLIGIQGSGKSTFYRERFFDTHVRISLDLLRTRHREQRMLELCLAIAQPFVVDKTNVTVTERARYISAARAAGFRVAGYFFEPEPQACYERNQRRAQPVPAAGVFGTLKRLERPSMSEGYDELYRVSLRPEGGFEVLAWAGSA</sequence>
<keyword evidence="2" id="KW-1185">Reference proteome</keyword>
<proteinExistence type="predicted"/>
<evidence type="ECO:0000313" key="1">
    <source>
        <dbReference type="EMBL" id="AKJ27378.1"/>
    </source>
</evidence>
<dbReference type="GO" id="GO:0003690">
    <property type="term" value="F:double-stranded DNA binding"/>
    <property type="evidence" value="ECO:0007669"/>
    <property type="project" value="TreeGrafter"/>
</dbReference>
<dbReference type="RefSeq" id="WP_047193491.1">
    <property type="nucleotide sequence ID" value="NZ_CP011371.1"/>
</dbReference>